<evidence type="ECO:0000313" key="1">
    <source>
        <dbReference type="EMBL" id="OXU18710.1"/>
    </source>
</evidence>
<keyword evidence="2" id="KW-1185">Reference proteome</keyword>
<protein>
    <submittedName>
        <fullName evidence="1">Uncharacterized protein</fullName>
    </submittedName>
</protein>
<proteinExistence type="predicted"/>
<name>A0A232EK27_9HYME</name>
<gene>
    <name evidence="1" type="ORF">TSAR_000879</name>
</gene>
<evidence type="ECO:0000313" key="2">
    <source>
        <dbReference type="Proteomes" id="UP000215335"/>
    </source>
</evidence>
<accession>A0A232EK27</accession>
<dbReference type="EMBL" id="NNAY01003886">
    <property type="protein sequence ID" value="OXU18710.1"/>
    <property type="molecule type" value="Genomic_DNA"/>
</dbReference>
<reference evidence="1 2" key="1">
    <citation type="journal article" date="2017" name="Curr. Biol.">
        <title>The Evolution of Venom by Co-option of Single-Copy Genes.</title>
        <authorList>
            <person name="Martinson E.O."/>
            <person name="Mrinalini"/>
            <person name="Kelkar Y.D."/>
            <person name="Chang C.H."/>
            <person name="Werren J.H."/>
        </authorList>
    </citation>
    <scope>NUCLEOTIDE SEQUENCE [LARGE SCALE GENOMIC DNA]</scope>
    <source>
        <strain evidence="1 2">Alberta</strain>
        <tissue evidence="1">Whole body</tissue>
    </source>
</reference>
<dbReference type="Proteomes" id="UP000215335">
    <property type="component" value="Unassembled WGS sequence"/>
</dbReference>
<comment type="caution">
    <text evidence="1">The sequence shown here is derived from an EMBL/GenBank/DDBJ whole genome shotgun (WGS) entry which is preliminary data.</text>
</comment>
<dbReference type="AlphaFoldDB" id="A0A232EK27"/>
<sequence>MGQPEFYTLPEAAVPVAEPALLVSTVFAPDFDMEADAALNESIDYFEGLFEEGRPVWD</sequence>
<organism evidence="1 2">
    <name type="scientific">Trichomalopsis sarcophagae</name>
    <dbReference type="NCBI Taxonomy" id="543379"/>
    <lineage>
        <taxon>Eukaryota</taxon>
        <taxon>Metazoa</taxon>
        <taxon>Ecdysozoa</taxon>
        <taxon>Arthropoda</taxon>
        <taxon>Hexapoda</taxon>
        <taxon>Insecta</taxon>
        <taxon>Pterygota</taxon>
        <taxon>Neoptera</taxon>
        <taxon>Endopterygota</taxon>
        <taxon>Hymenoptera</taxon>
        <taxon>Apocrita</taxon>
        <taxon>Proctotrupomorpha</taxon>
        <taxon>Chalcidoidea</taxon>
        <taxon>Pteromalidae</taxon>
        <taxon>Pteromalinae</taxon>
        <taxon>Trichomalopsis</taxon>
    </lineage>
</organism>